<proteinExistence type="predicted"/>
<feature type="transmembrane region" description="Helical" evidence="2">
    <location>
        <begin position="56"/>
        <end position="76"/>
    </location>
</feature>
<name>A0A1D8P979_9FLAO</name>
<evidence type="ECO:0000313" key="3">
    <source>
        <dbReference type="EMBL" id="AOW21116.1"/>
    </source>
</evidence>
<feature type="compositionally biased region" description="Polar residues" evidence="1">
    <location>
        <begin position="561"/>
        <end position="576"/>
    </location>
</feature>
<keyword evidence="2" id="KW-0812">Transmembrane</keyword>
<feature type="compositionally biased region" description="Basic and acidic residues" evidence="1">
    <location>
        <begin position="944"/>
        <end position="958"/>
    </location>
</feature>
<accession>A0A1D8P979</accession>
<protein>
    <recommendedName>
        <fullName evidence="5">DUF4175 domain-containing protein</fullName>
    </recommendedName>
</protein>
<dbReference type="Proteomes" id="UP000176050">
    <property type="component" value="Chromosome"/>
</dbReference>
<feature type="region of interest" description="Disordered" evidence="1">
    <location>
        <begin position="940"/>
        <end position="976"/>
    </location>
</feature>
<dbReference type="RefSeq" id="WP_070237280.1">
    <property type="nucleotide sequence ID" value="NZ_CP017478.1"/>
</dbReference>
<keyword evidence="2" id="KW-1133">Transmembrane helix</keyword>
<dbReference type="AlphaFoldDB" id="A0A1D8P979"/>
<gene>
    <name evidence="3" type="ORF">LPB138_10690</name>
</gene>
<keyword evidence="4" id="KW-1185">Reference proteome</keyword>
<dbReference type="STRING" id="1850246.LPB138_10690"/>
<feature type="compositionally biased region" description="Basic and acidic residues" evidence="1">
    <location>
        <begin position="675"/>
        <end position="717"/>
    </location>
</feature>
<sequence>MNNFKNIQSKLQEFVKKYYTNELIKGLILFSSFGLLYFIFTLFVEHFLWLKPTARTILFWLFVLVEVGLLVKYILIPIAKLFGLQKGISLEDASKIIGSHFNEVDDKLLNILQLNKESDQSELLLASIEQKSQSLQPIPFKKAINFSNNSKYLKYLAIPVIIWLITLISGNTNIFSDSYDRVIHHQMAYEPPAPFSFNLLNDNLKVIEGKPLTLFVETQGKVVPEDAKINFLDQEYYLQSRGVGNFEYTFSSVQKPVQFYLEANGVTSKPYTIDVIETPSITGLQLFLDYPTYTKKSEETIKNTGNAVVPQGTRITWKVDSKNTESVSFLTTSDAIFELKNENTFEYKKRINESLEYQISTSNSNLMNYETLDFAIQVVKDEYPKINVKSDIDSISRGPIQFAGQLSDDYGLKTLNLVYYDINAKNLKKNHPLKINKSTFEEFYYIFPEGINLQDGIEYEMYFEVSDNDAVNGNKKSKSNTFSYYKKTEKELKDQLLEEQQNSISDLEKSLEKSKEVKDEFKKMQESLQNKSEMNWNDQKKLETFIQRQQQYEKMMERQTEQIQQNLEEQPTQQNESLEERKEEIQKRLEEAKDIAKQEKLLDELKKLAEKLNREELTEKLKKLTEENKQNEKSLERILELTKRFYVEQKANQIKEKLDELAKKQEELADSEENSAEKQKELNEEFDKIQEEIDQLEKDNQDLKRPMKLPKTDTEEKGVEEEQQEATDKLEEGEQNDGDNDNENQKEGQKSASKNQKSAAQKMKKMSGKMSDAMMEMSGGESMDEDIEALRAILENLLEFSFQQEDLMEEFSEIDNAHPDFANKLKQQHVLKEYFEHIDDSLYTLSMRQPKISSEIFKDLSDAHYHLDESLTHFADNQFNTGVSDQQFVMTATNNLAYLLSNILNSMQNASPSMGKGKGKSFSLPDIIQKQGEMIEKMQQGLKPGEKPGEKGDGKEGENGQQNGQQSGDGEGEGMNGELYELYKQQAEMRQMLNDALGDKKGKDGNGIGEKALKQMEQLEQDLLEKGFTNEVLQKMMQLKHELLKLEEAAYEQGQDVKRESNTNVQLFEKRNIKDIDRKKLWFNQNEILNRQSLPLQTIYKKKVQEYFRTNDSIQ</sequence>
<dbReference type="Pfam" id="PF13779">
    <property type="entry name" value="DUF4175"/>
    <property type="match status" value="1"/>
</dbReference>
<evidence type="ECO:0008006" key="5">
    <source>
        <dbReference type="Google" id="ProtNLM"/>
    </source>
</evidence>
<evidence type="ECO:0000256" key="2">
    <source>
        <dbReference type="SAM" id="Phobius"/>
    </source>
</evidence>
<feature type="compositionally biased region" description="Polar residues" evidence="1">
    <location>
        <begin position="750"/>
        <end position="759"/>
    </location>
</feature>
<evidence type="ECO:0000313" key="4">
    <source>
        <dbReference type="Proteomes" id="UP000176050"/>
    </source>
</evidence>
<dbReference type="OrthoDB" id="9812498at2"/>
<feature type="region of interest" description="Disordered" evidence="1">
    <location>
        <begin position="556"/>
        <end position="583"/>
    </location>
</feature>
<feature type="transmembrane region" description="Helical" evidence="2">
    <location>
        <begin position="26"/>
        <end position="44"/>
    </location>
</feature>
<organism evidence="3 4">
    <name type="scientific">Urechidicola croceus</name>
    <dbReference type="NCBI Taxonomy" id="1850246"/>
    <lineage>
        <taxon>Bacteria</taxon>
        <taxon>Pseudomonadati</taxon>
        <taxon>Bacteroidota</taxon>
        <taxon>Flavobacteriia</taxon>
        <taxon>Flavobacteriales</taxon>
        <taxon>Flavobacteriaceae</taxon>
        <taxon>Urechidicola</taxon>
    </lineage>
</organism>
<dbReference type="SUPFAM" id="SSF58104">
    <property type="entry name" value="Methyl-accepting chemotaxis protein (MCP) signaling domain"/>
    <property type="match status" value="1"/>
</dbReference>
<evidence type="ECO:0000256" key="1">
    <source>
        <dbReference type="SAM" id="MobiDB-lite"/>
    </source>
</evidence>
<feature type="compositionally biased region" description="Acidic residues" evidence="1">
    <location>
        <begin position="733"/>
        <end position="742"/>
    </location>
</feature>
<dbReference type="InterPro" id="IPR012683">
    <property type="entry name" value="CHP02302_TM"/>
</dbReference>
<dbReference type="EMBL" id="CP017478">
    <property type="protein sequence ID" value="AOW21116.1"/>
    <property type="molecule type" value="Genomic_DNA"/>
</dbReference>
<keyword evidence="2" id="KW-0472">Membrane</keyword>
<dbReference type="KEGG" id="lul:LPB138_10690"/>
<feature type="region of interest" description="Disordered" evidence="1">
    <location>
        <begin position="665"/>
        <end position="770"/>
    </location>
</feature>
<reference evidence="3 4" key="1">
    <citation type="submission" date="2016-10" db="EMBL/GenBank/DDBJ databases">
        <title>Lutibacter sp. LPB0138, isolated from marine gastropod.</title>
        <authorList>
            <person name="Kim E."/>
            <person name="Yi H."/>
        </authorList>
    </citation>
    <scope>NUCLEOTIDE SEQUENCE [LARGE SCALE GENOMIC DNA]</scope>
    <source>
        <strain evidence="3 4">LPB0138</strain>
    </source>
</reference>